<dbReference type="InterPro" id="IPR011009">
    <property type="entry name" value="Kinase-like_dom_sf"/>
</dbReference>
<dbReference type="Gene3D" id="3.90.1200.10">
    <property type="match status" value="1"/>
</dbReference>
<dbReference type="GO" id="GO:0016740">
    <property type="term" value="F:transferase activity"/>
    <property type="evidence" value="ECO:0007669"/>
    <property type="project" value="UniProtKB-KW"/>
</dbReference>
<dbReference type="AlphaFoldDB" id="A0A2W2BM58"/>
<feature type="domain" description="Aminoglycoside phosphotransferase" evidence="2">
    <location>
        <begin position="125"/>
        <end position="187"/>
    </location>
</feature>
<keyword evidence="4" id="KW-1185">Reference proteome</keyword>
<sequence length="260" mass="27617">MSGVWQHRAVSEAETPLPGGRADGAVRVGDTVRRPAGPWTPAVHALLDGLRAAGLDGVPPVHGVDERGREVLGLIPGRAIARDEVVSDALLADGVRWLRRFHDAVAGYRPAGEVTWRHGRRALADGEIVCHNDPAAYNWIASGDRVVGVVDWDMAGPGVALDDLAFVAWMSVPLRTSSPVDDVARRLRSMASAYGDVTPLELLAHVRRRMTMAADRIEAGQRRGDPGLLNLAATGEPGRTRSALAALAGREPAIVAALRG</sequence>
<dbReference type="InterPro" id="IPR002575">
    <property type="entry name" value="Aminoglycoside_PTrfase"/>
</dbReference>
<dbReference type="SUPFAM" id="SSF56112">
    <property type="entry name" value="Protein kinase-like (PK-like)"/>
    <property type="match status" value="1"/>
</dbReference>
<evidence type="ECO:0000313" key="3">
    <source>
        <dbReference type="EMBL" id="PZF86410.1"/>
    </source>
</evidence>
<organism evidence="3 4">
    <name type="scientific">Jiangella anatolica</name>
    <dbReference type="NCBI Taxonomy" id="2670374"/>
    <lineage>
        <taxon>Bacteria</taxon>
        <taxon>Bacillati</taxon>
        <taxon>Actinomycetota</taxon>
        <taxon>Actinomycetes</taxon>
        <taxon>Jiangellales</taxon>
        <taxon>Jiangellaceae</taxon>
        <taxon>Jiangella</taxon>
    </lineage>
</organism>
<keyword evidence="3" id="KW-0808">Transferase</keyword>
<dbReference type="Pfam" id="PF01636">
    <property type="entry name" value="APH"/>
    <property type="match status" value="1"/>
</dbReference>
<evidence type="ECO:0000259" key="2">
    <source>
        <dbReference type="Pfam" id="PF01636"/>
    </source>
</evidence>
<dbReference type="EMBL" id="POTW01000002">
    <property type="protein sequence ID" value="PZF86410.1"/>
    <property type="molecule type" value="Genomic_DNA"/>
</dbReference>
<name>A0A2W2BM58_9ACTN</name>
<proteinExistence type="predicted"/>
<accession>A0A2W2BM58</accession>
<evidence type="ECO:0000256" key="1">
    <source>
        <dbReference type="SAM" id="MobiDB-lite"/>
    </source>
</evidence>
<evidence type="ECO:0000313" key="4">
    <source>
        <dbReference type="Proteomes" id="UP000248764"/>
    </source>
</evidence>
<feature type="region of interest" description="Disordered" evidence="1">
    <location>
        <begin position="1"/>
        <end position="23"/>
    </location>
</feature>
<reference evidence="3 4" key="1">
    <citation type="submission" date="2018-01" db="EMBL/GenBank/DDBJ databases">
        <title>Draft genome sequence of Jiangella sp. GTF31.</title>
        <authorList>
            <person name="Sahin N."/>
            <person name="Ay H."/>
            <person name="Saygin H."/>
        </authorList>
    </citation>
    <scope>NUCLEOTIDE SEQUENCE [LARGE SCALE GENOMIC DNA]</scope>
    <source>
        <strain evidence="3 4">GTF31</strain>
    </source>
</reference>
<dbReference type="Proteomes" id="UP000248764">
    <property type="component" value="Unassembled WGS sequence"/>
</dbReference>
<protein>
    <submittedName>
        <fullName evidence="3">Aminoglycoside phosphotransferase</fullName>
    </submittedName>
</protein>
<gene>
    <name evidence="3" type="ORF">C1I92_00930</name>
</gene>
<comment type="caution">
    <text evidence="3">The sequence shown here is derived from an EMBL/GenBank/DDBJ whole genome shotgun (WGS) entry which is preliminary data.</text>
</comment>